<dbReference type="GO" id="GO:0000224">
    <property type="term" value="F:peptide-N4-(N-acetyl-beta-glucosaminyl)asparagine amidase activity"/>
    <property type="evidence" value="ECO:0007669"/>
    <property type="project" value="TreeGrafter"/>
</dbReference>
<dbReference type="GO" id="GO:0005975">
    <property type="term" value="P:carbohydrate metabolic process"/>
    <property type="evidence" value="ECO:0007669"/>
    <property type="project" value="InterPro"/>
</dbReference>
<dbReference type="InterPro" id="IPR041371">
    <property type="entry name" value="GH92_N"/>
</dbReference>
<dbReference type="NCBIfam" id="TIGR01180">
    <property type="entry name" value="aman2_put"/>
    <property type="match status" value="1"/>
</dbReference>
<dbReference type="SUPFAM" id="SSF48208">
    <property type="entry name" value="Six-hairpin glycosidases"/>
    <property type="match status" value="1"/>
</dbReference>
<evidence type="ECO:0000313" key="4">
    <source>
        <dbReference type="EMBL" id="KAF9523228.1"/>
    </source>
</evidence>
<feature type="domain" description="Glycosyl hydrolase family 92" evidence="2">
    <location>
        <begin position="420"/>
        <end position="880"/>
    </location>
</feature>
<evidence type="ECO:0000313" key="5">
    <source>
        <dbReference type="Proteomes" id="UP000807306"/>
    </source>
</evidence>
<dbReference type="EMBL" id="MU157922">
    <property type="protein sequence ID" value="KAF9523228.1"/>
    <property type="molecule type" value="Genomic_DNA"/>
</dbReference>
<reference evidence="4" key="1">
    <citation type="submission" date="2020-11" db="EMBL/GenBank/DDBJ databases">
        <authorList>
            <consortium name="DOE Joint Genome Institute"/>
            <person name="Ahrendt S."/>
            <person name="Riley R."/>
            <person name="Andreopoulos W."/>
            <person name="Labutti K."/>
            <person name="Pangilinan J."/>
            <person name="Ruiz-Duenas F.J."/>
            <person name="Barrasa J.M."/>
            <person name="Sanchez-Garcia M."/>
            <person name="Camarero S."/>
            <person name="Miyauchi S."/>
            <person name="Serrano A."/>
            <person name="Linde D."/>
            <person name="Babiker R."/>
            <person name="Drula E."/>
            <person name="Ayuso-Fernandez I."/>
            <person name="Pacheco R."/>
            <person name="Padilla G."/>
            <person name="Ferreira P."/>
            <person name="Barriuso J."/>
            <person name="Kellner H."/>
            <person name="Castanera R."/>
            <person name="Alfaro M."/>
            <person name="Ramirez L."/>
            <person name="Pisabarro A.G."/>
            <person name="Kuo A."/>
            <person name="Tritt A."/>
            <person name="Lipzen A."/>
            <person name="He G."/>
            <person name="Yan M."/>
            <person name="Ng V."/>
            <person name="Cullen D."/>
            <person name="Martin F."/>
            <person name="Rosso M.-N."/>
            <person name="Henrissat B."/>
            <person name="Hibbett D."/>
            <person name="Martinez A.T."/>
            <person name="Grigoriev I.V."/>
        </authorList>
    </citation>
    <scope>NUCLEOTIDE SEQUENCE</scope>
    <source>
        <strain evidence="4">CBS 506.95</strain>
    </source>
</reference>
<dbReference type="Pfam" id="PF17678">
    <property type="entry name" value="Glyco_hydro_92N"/>
    <property type="match status" value="1"/>
</dbReference>
<dbReference type="GO" id="GO:0005634">
    <property type="term" value="C:nucleus"/>
    <property type="evidence" value="ECO:0007669"/>
    <property type="project" value="TreeGrafter"/>
</dbReference>
<feature type="domain" description="Glycosyl hydrolase family 92 N-terminal" evidence="3">
    <location>
        <begin position="35"/>
        <end position="309"/>
    </location>
</feature>
<dbReference type="OrthoDB" id="449263at2759"/>
<keyword evidence="1" id="KW-0732">Signal</keyword>
<dbReference type="InterPro" id="IPR050883">
    <property type="entry name" value="PNGase"/>
</dbReference>
<evidence type="ECO:0000256" key="1">
    <source>
        <dbReference type="SAM" id="SignalP"/>
    </source>
</evidence>
<dbReference type="InterPro" id="IPR008928">
    <property type="entry name" value="6-hairpin_glycosidase_sf"/>
</dbReference>
<gene>
    <name evidence="4" type="ORF">CPB83DRAFT_863230</name>
</gene>
<dbReference type="InterPro" id="IPR014718">
    <property type="entry name" value="GH-type_carb-bd"/>
</dbReference>
<dbReference type="Gene3D" id="1.20.1050.60">
    <property type="entry name" value="alpha-1,2-mannosidase"/>
    <property type="match status" value="1"/>
</dbReference>
<dbReference type="PANTHER" id="PTHR12143">
    <property type="entry name" value="PEPTIDE N-GLYCANASE PNGASE -RELATED"/>
    <property type="match status" value="1"/>
</dbReference>
<dbReference type="GO" id="GO:0006516">
    <property type="term" value="P:glycoprotein catabolic process"/>
    <property type="evidence" value="ECO:0007669"/>
    <property type="project" value="TreeGrafter"/>
</dbReference>
<dbReference type="Pfam" id="PF07971">
    <property type="entry name" value="Glyco_hydro_92"/>
    <property type="match status" value="1"/>
</dbReference>
<dbReference type="InterPro" id="IPR012939">
    <property type="entry name" value="Glyco_hydro_92"/>
</dbReference>
<keyword evidence="5" id="KW-1185">Reference proteome</keyword>
<dbReference type="InterPro" id="IPR005887">
    <property type="entry name" value="GH92_a_mannosidase_put"/>
</dbReference>
<name>A0A9P6E6D3_9AGAR</name>
<dbReference type="Gene3D" id="3.30.2080.10">
    <property type="entry name" value="GH92 mannosidase domain"/>
    <property type="match status" value="1"/>
</dbReference>
<dbReference type="GO" id="GO:0030246">
    <property type="term" value="F:carbohydrate binding"/>
    <property type="evidence" value="ECO:0007669"/>
    <property type="project" value="InterPro"/>
</dbReference>
<proteinExistence type="predicted"/>
<feature type="chain" id="PRO_5040394144" evidence="1">
    <location>
        <begin position="24"/>
        <end position="996"/>
    </location>
</feature>
<dbReference type="PANTHER" id="PTHR12143:SF43">
    <property type="entry name" value="PUTATIVE-RELATED"/>
    <property type="match status" value="1"/>
</dbReference>
<organism evidence="4 5">
    <name type="scientific">Crepidotus variabilis</name>
    <dbReference type="NCBI Taxonomy" id="179855"/>
    <lineage>
        <taxon>Eukaryota</taxon>
        <taxon>Fungi</taxon>
        <taxon>Dikarya</taxon>
        <taxon>Basidiomycota</taxon>
        <taxon>Agaricomycotina</taxon>
        <taxon>Agaricomycetes</taxon>
        <taxon>Agaricomycetidae</taxon>
        <taxon>Agaricales</taxon>
        <taxon>Agaricineae</taxon>
        <taxon>Crepidotaceae</taxon>
        <taxon>Crepidotus</taxon>
    </lineage>
</organism>
<keyword evidence="4" id="KW-0378">Hydrolase</keyword>
<evidence type="ECO:0000259" key="2">
    <source>
        <dbReference type="Pfam" id="PF07971"/>
    </source>
</evidence>
<evidence type="ECO:0000259" key="3">
    <source>
        <dbReference type="Pfam" id="PF17678"/>
    </source>
</evidence>
<dbReference type="AlphaFoldDB" id="A0A9P6E6D3"/>
<comment type="caution">
    <text evidence="4">The sequence shown here is derived from an EMBL/GenBank/DDBJ whole genome shotgun (WGS) entry which is preliminary data.</text>
</comment>
<feature type="signal peptide" evidence="1">
    <location>
        <begin position="1"/>
        <end position="23"/>
    </location>
</feature>
<protein>
    <submittedName>
        <fullName evidence="4">Glycosyl hydrolase family 92-domain-containing protein</fullName>
    </submittedName>
</protein>
<dbReference type="GO" id="GO:0005829">
    <property type="term" value="C:cytosol"/>
    <property type="evidence" value="ECO:0007669"/>
    <property type="project" value="TreeGrafter"/>
</dbReference>
<dbReference type="Gene3D" id="2.70.98.10">
    <property type="match status" value="1"/>
</dbReference>
<dbReference type="Proteomes" id="UP000807306">
    <property type="component" value="Unassembled WGS sequence"/>
</dbReference>
<sequence>MSPRRRKVVPLILFSLPLASSTGFPLEPPSEPLSHVNLQIGTSGPDPNQSGGMIPSTSSPFGMTRWVAQRSWQGVSRTAYGISGSATGTRAEENTDEEEDLIAGFTATRQPAIWMGENAPFSVTPSVGFGDAGSSAQAGEKLVKETVVDFEKRKLKVVKDKRGQKKETTSVGYYSVDLEDGTSKGGQIHVEQTATSRVAHLRFNFTVPSGSASVSPRLLFEVSRPSYLLSASYPPSSSYEQTFTSIPYFPLGSVSFNFTGINRGESPFQFCGSTDERQDHILTPISIADKAKGFKGYFCARFDGEDFTNPSRPKFGVLQNGTLLGFDETLDSHAVGVGEWTARDIPLLSVVAVFPPVRNVQDETRAERVVTLRVGTSFISEEQASKNIDAEVPDKPFGSVLFAQDIKPSTIDKDAYRKPGTFENTAYRVRKEWNDIVERIELVPYLDGKPHEEDERLEVDQGVFWTAAVRTLQYPNEQDEQGRYYSGYDNQVHTLDKDGGSYTGYSIWDTYRAVWGWQILFVPERIGGMVHSMLEDFKQSGWLPMWKNIVETNIMIATHADSLIAEAALKNLTHGWDTQLAFDAVWKDAATAPNNDDKVRYMDREEGVDFEARAGLTSFYNNPGLGFVADDLHSESVSRTLGYAYDDYSASTLARVLKKGRTLEKFLLDRATRAPFDLWNEATGFMEAKNADGSWAGESRGWTEGDKWAYSFDVVHEIPTLIKKRGGKVGFVKSLEDHFNGGHNQHSNEPSHHIPYLYALSGAAFKTQERVREVANENYNNTANGLSGNEDCGQMSAWFLFSALGFYPVNPVSGEYVVGSPLFEKITLSVPDPLTISSPKPSTRKITVIAHGARSKPFVKSLSINGQPVATPLITHSQLMGWVNSDGTRADETTIEFEMSDKVEAWGNDEEVLASLKVAVGDKRRFQTQMTTTPKVNVKKDDGGSACGCQAKTAGSACGCGGSCGCKAKATGLLTDSEKQGCGCAGANEGGKIGGA</sequence>
<accession>A0A9P6E6D3</accession>